<name>A0A1H0CVY5_9BACI</name>
<keyword evidence="1" id="KW-0812">Transmembrane</keyword>
<keyword evidence="3" id="KW-1185">Reference proteome</keyword>
<reference evidence="3" key="1">
    <citation type="submission" date="2016-10" db="EMBL/GenBank/DDBJ databases">
        <authorList>
            <person name="Varghese N."/>
            <person name="Submissions S."/>
        </authorList>
    </citation>
    <scope>NUCLEOTIDE SEQUENCE [LARGE SCALE GENOMIC DNA]</scope>
    <source>
        <strain evidence="3">CGMCC 1.10369</strain>
    </source>
</reference>
<dbReference type="STRING" id="745820.SAMN04488053_102251"/>
<proteinExistence type="predicted"/>
<evidence type="ECO:0008006" key="4">
    <source>
        <dbReference type="Google" id="ProtNLM"/>
    </source>
</evidence>
<organism evidence="2 3">
    <name type="scientific">Alkalicoccus daliensis</name>
    <dbReference type="NCBI Taxonomy" id="745820"/>
    <lineage>
        <taxon>Bacteria</taxon>
        <taxon>Bacillati</taxon>
        <taxon>Bacillota</taxon>
        <taxon>Bacilli</taxon>
        <taxon>Bacillales</taxon>
        <taxon>Bacillaceae</taxon>
        <taxon>Alkalicoccus</taxon>
    </lineage>
</organism>
<dbReference type="AlphaFoldDB" id="A0A1H0CVY5"/>
<dbReference type="EMBL" id="FNIL01000002">
    <property type="protein sequence ID" value="SDN62054.1"/>
    <property type="molecule type" value="Genomic_DNA"/>
</dbReference>
<gene>
    <name evidence="2" type="ORF">SAMN04488053_102251</name>
</gene>
<accession>A0A1H0CVY5</accession>
<feature type="transmembrane region" description="Helical" evidence="1">
    <location>
        <begin position="36"/>
        <end position="55"/>
    </location>
</feature>
<protein>
    <recommendedName>
        <fullName evidence="4">Cytochrome c oxidase subunit 4</fullName>
    </recommendedName>
</protein>
<evidence type="ECO:0000256" key="1">
    <source>
        <dbReference type="SAM" id="Phobius"/>
    </source>
</evidence>
<sequence length="103" mass="11458">MGYLNVASFLLGLFAWALPFLNLIRDPHTRQSKWGMTALLSLSACAVALLLQIFYNLHLVEIQDWAALEDTMGGVAFVSAVLLSITLILNFLPLLLRSRGLRQ</sequence>
<dbReference type="Proteomes" id="UP000198778">
    <property type="component" value="Unassembled WGS sequence"/>
</dbReference>
<keyword evidence="1" id="KW-0472">Membrane</keyword>
<evidence type="ECO:0000313" key="3">
    <source>
        <dbReference type="Proteomes" id="UP000198778"/>
    </source>
</evidence>
<feature type="transmembrane region" description="Helical" evidence="1">
    <location>
        <begin position="6"/>
        <end position="24"/>
    </location>
</feature>
<evidence type="ECO:0000313" key="2">
    <source>
        <dbReference type="EMBL" id="SDN62054.1"/>
    </source>
</evidence>
<feature type="transmembrane region" description="Helical" evidence="1">
    <location>
        <begin position="75"/>
        <end position="96"/>
    </location>
</feature>
<keyword evidence="1" id="KW-1133">Transmembrane helix</keyword>